<reference evidence="2" key="1">
    <citation type="journal article" date="2023" name="Nat. Plants">
        <title>Single-cell RNA sequencing provides a high-resolution roadmap for understanding the multicellular compartmentation of specialized metabolism.</title>
        <authorList>
            <person name="Sun S."/>
            <person name="Shen X."/>
            <person name="Li Y."/>
            <person name="Li Y."/>
            <person name="Wang S."/>
            <person name="Li R."/>
            <person name="Zhang H."/>
            <person name="Shen G."/>
            <person name="Guo B."/>
            <person name="Wei J."/>
            <person name="Xu J."/>
            <person name="St-Pierre B."/>
            <person name="Chen S."/>
            <person name="Sun C."/>
        </authorList>
    </citation>
    <scope>NUCLEOTIDE SEQUENCE [LARGE SCALE GENOMIC DNA]</scope>
</reference>
<gene>
    <name evidence="1" type="ORF">M9H77_03713</name>
</gene>
<accession>A0ACC0CC70</accession>
<protein>
    <submittedName>
        <fullName evidence="1">Uncharacterized protein</fullName>
    </submittedName>
</protein>
<organism evidence="1 2">
    <name type="scientific">Catharanthus roseus</name>
    <name type="common">Madagascar periwinkle</name>
    <name type="synonym">Vinca rosea</name>
    <dbReference type="NCBI Taxonomy" id="4058"/>
    <lineage>
        <taxon>Eukaryota</taxon>
        <taxon>Viridiplantae</taxon>
        <taxon>Streptophyta</taxon>
        <taxon>Embryophyta</taxon>
        <taxon>Tracheophyta</taxon>
        <taxon>Spermatophyta</taxon>
        <taxon>Magnoliopsida</taxon>
        <taxon>eudicotyledons</taxon>
        <taxon>Gunneridae</taxon>
        <taxon>Pentapetalae</taxon>
        <taxon>asterids</taxon>
        <taxon>lamiids</taxon>
        <taxon>Gentianales</taxon>
        <taxon>Apocynaceae</taxon>
        <taxon>Rauvolfioideae</taxon>
        <taxon>Vinceae</taxon>
        <taxon>Catharanthinae</taxon>
        <taxon>Catharanthus</taxon>
    </lineage>
</organism>
<dbReference type="EMBL" id="CM044701">
    <property type="protein sequence ID" value="KAI5682485.1"/>
    <property type="molecule type" value="Genomic_DNA"/>
</dbReference>
<dbReference type="Proteomes" id="UP001060085">
    <property type="component" value="Linkage Group LG01"/>
</dbReference>
<sequence length="484" mass="55278">MVALGNMGWLSELSIRVSNHGDQNLKRPSEDPKKTSNNLGILAFETAKTMSKLLSLYKSLSDEEISRVRNDVFRSEGITYLNSTDENLLLSLACAERLEDLDKSATVVSRLGQKCRDFGLSRFHVIYSDLKLGTIDLRKMEYGSRDIEKRVEKMEKLIKATSALYSALEGLAELEVSERRLRQWKEKSPMHLHNANTDHFYQKLDQQRKDVRHLREISLWSQTFDKCVDLMARTICIVYARICSVFGPYLPVVPSISTRSSHQRGIVRIQTESCTIDTMKEQICSRSGPIPSTSKPNFVRFYSRKSLIFGLDEDDSFGSKKGAENNRLFQVAGPSTVGGSGLALRYANVIVFAEKYLLDSSEPIDADTREYLYELLPENLKCLVRSKLSKKMMKDSWDQDEMLARGWRDALKEILRWLAPIAHNTIQWQMDRNPEKMKFDLKPNVLLLETLHFSDKEKTEAAIAEVLVALSCICRYEGSRSSES</sequence>
<evidence type="ECO:0000313" key="2">
    <source>
        <dbReference type="Proteomes" id="UP001060085"/>
    </source>
</evidence>
<proteinExistence type="predicted"/>
<evidence type="ECO:0000313" key="1">
    <source>
        <dbReference type="EMBL" id="KAI5682485.1"/>
    </source>
</evidence>
<comment type="caution">
    <text evidence="1">The sequence shown here is derived from an EMBL/GenBank/DDBJ whole genome shotgun (WGS) entry which is preliminary data.</text>
</comment>
<keyword evidence="2" id="KW-1185">Reference proteome</keyword>
<name>A0ACC0CC70_CATRO</name>